<dbReference type="Pfam" id="PF23458">
    <property type="entry name" value="DUF7130"/>
    <property type="match status" value="1"/>
</dbReference>
<protein>
    <recommendedName>
        <fullName evidence="2">DUF7130 domain-containing protein</fullName>
    </recommendedName>
</protein>
<dbReference type="SUPFAM" id="SSF57802">
    <property type="entry name" value="Rubredoxin-like"/>
    <property type="match status" value="1"/>
</dbReference>
<evidence type="ECO:0000313" key="4">
    <source>
        <dbReference type="Proteomes" id="UP000509667"/>
    </source>
</evidence>
<dbReference type="EMBL" id="CP058910">
    <property type="protein sequence ID" value="QLH75878.1"/>
    <property type="molecule type" value="Genomic_DNA"/>
</dbReference>
<evidence type="ECO:0000256" key="1">
    <source>
        <dbReference type="SAM" id="MobiDB-lite"/>
    </source>
</evidence>
<feature type="domain" description="DUF7130" evidence="2">
    <location>
        <begin position="21"/>
        <end position="106"/>
    </location>
</feature>
<dbReference type="RefSeq" id="WP_179909824.1">
    <property type="nucleotide sequence ID" value="NZ_CP058910.1"/>
</dbReference>
<reference evidence="3 4" key="1">
    <citation type="submission" date="2020-07" db="EMBL/GenBank/DDBJ databases">
        <title>Halosimplex pelagicum sp. nov. and Halosimplex rubrum sp. nov., isolated from salted brown alga Laminaria, and emended description of the genus Halosimplex.</title>
        <authorList>
            <person name="Cui H."/>
        </authorList>
    </citation>
    <scope>NUCLEOTIDE SEQUENCE [LARGE SCALE GENOMIC DNA]</scope>
    <source>
        <strain evidence="3 4">R27</strain>
    </source>
</reference>
<accession>A0A7D5P2R5</accession>
<evidence type="ECO:0000259" key="2">
    <source>
        <dbReference type="Pfam" id="PF23458"/>
    </source>
</evidence>
<dbReference type="KEGG" id="hrr:HZS55_00535"/>
<proteinExistence type="predicted"/>
<organism evidence="3 4">
    <name type="scientific">Halosimplex rubrum</name>
    <dbReference type="NCBI Taxonomy" id="869889"/>
    <lineage>
        <taxon>Archaea</taxon>
        <taxon>Methanobacteriati</taxon>
        <taxon>Methanobacteriota</taxon>
        <taxon>Stenosarchaea group</taxon>
        <taxon>Halobacteria</taxon>
        <taxon>Halobacteriales</taxon>
        <taxon>Haloarculaceae</taxon>
        <taxon>Halosimplex</taxon>
    </lineage>
</organism>
<dbReference type="GeneID" id="56076304"/>
<dbReference type="InterPro" id="IPR055554">
    <property type="entry name" value="DUF7130"/>
</dbReference>
<keyword evidence="4" id="KW-1185">Reference proteome</keyword>
<evidence type="ECO:0000313" key="3">
    <source>
        <dbReference type="EMBL" id="QLH75878.1"/>
    </source>
</evidence>
<gene>
    <name evidence="3" type="ORF">HZS55_00535</name>
</gene>
<dbReference type="OrthoDB" id="45654at2157"/>
<name>A0A7D5P2R5_9EURY</name>
<feature type="region of interest" description="Disordered" evidence="1">
    <location>
        <begin position="1"/>
        <end position="22"/>
    </location>
</feature>
<dbReference type="Gene3D" id="2.20.28.10">
    <property type="match status" value="1"/>
</dbReference>
<sequence length="106" mass="11636">MRGSGVGSRVSEPDRETDLGFGQAVFDDEGNRLGTVRGFDEHGFYVTTEEGIAGMGQHLSTTADSGEAELMWRCWDCGEMGDIEEIPETCPACGAERESIYYWAED</sequence>
<dbReference type="Proteomes" id="UP000509667">
    <property type="component" value="Chromosome"/>
</dbReference>
<dbReference type="AlphaFoldDB" id="A0A7D5P2R5"/>